<dbReference type="EMBL" id="CP132921">
    <property type="protein sequence ID" value="WMW03918.1"/>
    <property type="molecule type" value="Genomic_DNA"/>
</dbReference>
<evidence type="ECO:0000313" key="1">
    <source>
        <dbReference type="EMBL" id="WMW03918.1"/>
    </source>
</evidence>
<organism evidence="1 2">
    <name type="scientific">Pseudomonas entomophila</name>
    <dbReference type="NCBI Taxonomy" id="312306"/>
    <lineage>
        <taxon>Bacteria</taxon>
        <taxon>Pseudomonadati</taxon>
        <taxon>Pseudomonadota</taxon>
        <taxon>Gammaproteobacteria</taxon>
        <taxon>Pseudomonadales</taxon>
        <taxon>Pseudomonadaceae</taxon>
        <taxon>Pseudomonas</taxon>
    </lineage>
</organism>
<reference evidence="1 2" key="1">
    <citation type="submission" date="2023-08" db="EMBL/GenBank/DDBJ databases">
        <title>Complete Genome Sequence of Pseudomonas entomophila TVIN A01.</title>
        <authorList>
            <person name="Shelke T."/>
            <person name="Mahar N.S."/>
            <person name="Gupta I."/>
            <person name="Gupta V."/>
        </authorList>
    </citation>
    <scope>NUCLEOTIDE SEQUENCE [LARGE SCALE GENOMIC DNA]</scope>
    <source>
        <strain evidence="1 2">TVIN-A01</strain>
    </source>
</reference>
<dbReference type="GeneID" id="32805682"/>
<accession>A0ABY9QK16</accession>
<gene>
    <name evidence="1" type="ORF">RAH46_16435</name>
</gene>
<name>A0ABY9QK16_9PSED</name>
<keyword evidence="2" id="KW-1185">Reference proteome</keyword>
<sequence length="194" mass="22308">MTVRCDSFALLASFLKAGQIARATTFGLQDFSADALVTTGFDLIGERDDFHFWERAFWVEHGQRRIQLGYKRYFQASQDLGDGFDFPPGVRLTSVIRRCLARRPLKIYFWDDWREGALIVDEDFVIRFNLKCLRAAYQVRTLECDRPSFGVTGRISTNGVRATMQPCDLVALPVPRQAPAAYRHLRRALLRRSP</sequence>
<dbReference type="RefSeq" id="WP_011533711.1">
    <property type="nucleotide sequence ID" value="NZ_CP132921.1"/>
</dbReference>
<evidence type="ECO:0000313" key="2">
    <source>
        <dbReference type="Proteomes" id="UP001183127"/>
    </source>
</evidence>
<proteinExistence type="predicted"/>
<dbReference type="Proteomes" id="UP001183127">
    <property type="component" value="Chromosome"/>
</dbReference>
<protein>
    <submittedName>
        <fullName evidence="1">Uncharacterized protein</fullName>
    </submittedName>
</protein>